<dbReference type="GO" id="GO:0070682">
    <property type="term" value="P:proteasome regulatory particle assembly"/>
    <property type="evidence" value="ECO:0007669"/>
    <property type="project" value="InterPro"/>
</dbReference>
<proteinExistence type="predicted"/>
<dbReference type="VEuPathDB" id="ToxoDB:BESB_040590"/>
<dbReference type="OrthoDB" id="328954at2759"/>
<feature type="compositionally biased region" description="Low complexity" evidence="2">
    <location>
        <begin position="152"/>
        <end position="171"/>
    </location>
</feature>
<sequence length="267" mass="28962">MVALGLCGVDDLPEDVRLLEDAGKEVENSIFHLERSNKELREEDPNDKVYLEAIKQNEVALETKRARLQRIRDKISLLLSRGQSAHSCCAIFAGSPPSSGASACATSSLPSHSAGTEREHLDTFHDCSQEFLSLESRASEDRFDAPREQPQRRSPSRSGDSSPPTSSDGTTAQIRQQNCSHLAPEGDGGISRRSAGAAGGVHETWCTSRTPFPRALDHRADESGTANEGNDAACLERVSPEVVDPMFRPDSILPCSMVAVFLVRFSA</sequence>
<dbReference type="AlphaFoldDB" id="A0A2A9MMF3"/>
<dbReference type="PANTHER" id="PTHR40422">
    <property type="entry name" value="TRANSLATION MACHINERY-ASSOCIATED PROTEIN 17"/>
    <property type="match status" value="1"/>
</dbReference>
<dbReference type="PANTHER" id="PTHR40422:SF1">
    <property type="entry name" value="TRANSLATION MACHINERY-ASSOCIATED PROTEIN 17"/>
    <property type="match status" value="1"/>
</dbReference>
<feature type="region of interest" description="Disordered" evidence="2">
    <location>
        <begin position="136"/>
        <end position="173"/>
    </location>
</feature>
<reference evidence="3 4" key="1">
    <citation type="submission" date="2017-09" db="EMBL/GenBank/DDBJ databases">
        <title>Genome sequencing of Besnoitia besnoiti strain Bb-Ger1.</title>
        <authorList>
            <person name="Schares G."/>
            <person name="Venepally P."/>
            <person name="Lorenzi H.A."/>
        </authorList>
    </citation>
    <scope>NUCLEOTIDE SEQUENCE [LARGE SCALE GENOMIC DNA]</scope>
    <source>
        <strain evidence="3 4">Bb-Ger1</strain>
    </source>
</reference>
<evidence type="ECO:0000313" key="3">
    <source>
        <dbReference type="EMBL" id="PFH37601.1"/>
    </source>
</evidence>
<keyword evidence="4" id="KW-1185">Reference proteome</keyword>
<dbReference type="Proteomes" id="UP000224006">
    <property type="component" value="Chromosome II"/>
</dbReference>
<evidence type="ECO:0000256" key="2">
    <source>
        <dbReference type="SAM" id="MobiDB-lite"/>
    </source>
</evidence>
<protein>
    <submittedName>
        <fullName evidence="3">Uncharacterized protein</fullName>
    </submittedName>
</protein>
<feature type="coiled-coil region" evidence="1">
    <location>
        <begin position="23"/>
        <end position="74"/>
    </location>
</feature>
<evidence type="ECO:0000313" key="4">
    <source>
        <dbReference type="Proteomes" id="UP000224006"/>
    </source>
</evidence>
<gene>
    <name evidence="3" type="ORF">BESB_040590</name>
</gene>
<evidence type="ECO:0000256" key="1">
    <source>
        <dbReference type="SAM" id="Coils"/>
    </source>
</evidence>
<organism evidence="3 4">
    <name type="scientific">Besnoitia besnoiti</name>
    <name type="common">Apicomplexan protozoan</name>
    <dbReference type="NCBI Taxonomy" id="94643"/>
    <lineage>
        <taxon>Eukaryota</taxon>
        <taxon>Sar</taxon>
        <taxon>Alveolata</taxon>
        <taxon>Apicomplexa</taxon>
        <taxon>Conoidasida</taxon>
        <taxon>Coccidia</taxon>
        <taxon>Eucoccidiorida</taxon>
        <taxon>Eimeriorina</taxon>
        <taxon>Sarcocystidae</taxon>
        <taxon>Besnoitia</taxon>
    </lineage>
</organism>
<name>A0A2A9MMF3_BESBE</name>
<dbReference type="InterPro" id="IPR038966">
    <property type="entry name" value="TMA17"/>
</dbReference>
<feature type="compositionally biased region" description="Basic and acidic residues" evidence="2">
    <location>
        <begin position="137"/>
        <end position="151"/>
    </location>
</feature>
<keyword evidence="1" id="KW-0175">Coiled coil</keyword>
<dbReference type="RefSeq" id="XP_029221610.1">
    <property type="nucleotide sequence ID" value="XM_029362645.1"/>
</dbReference>
<dbReference type="GO" id="GO:0030674">
    <property type="term" value="F:protein-macromolecule adaptor activity"/>
    <property type="evidence" value="ECO:0007669"/>
    <property type="project" value="TreeGrafter"/>
</dbReference>
<dbReference type="GeneID" id="40309040"/>
<accession>A0A2A9MMF3</accession>
<comment type="caution">
    <text evidence="3">The sequence shown here is derived from an EMBL/GenBank/DDBJ whole genome shotgun (WGS) entry which is preliminary data.</text>
</comment>
<dbReference type="KEGG" id="bbes:BESB_040590"/>
<dbReference type="EMBL" id="NWUJ01000002">
    <property type="protein sequence ID" value="PFH37601.1"/>
    <property type="molecule type" value="Genomic_DNA"/>
</dbReference>